<dbReference type="PROSITE" id="PS51318">
    <property type="entry name" value="TAT"/>
    <property type="match status" value="1"/>
</dbReference>
<name>A0A918XBW6_9ACTN</name>
<dbReference type="RefSeq" id="WP_017577427.1">
    <property type="nucleotide sequence ID" value="NZ_BMXL01000008.1"/>
</dbReference>
<sequence length="279" mass="29903">MADILHSGPDRRSLLRGAALASGAIALGGGFTAMAATSASAETSGTSSAVRAAQPYLYWRGAWNARPPSSPVQVLASAPNYIVVHHTATPNSTDYSLDHALRLSQSIQNYHMDTQGWIDTGQQLTISRGGHVMEGRDRTGEAIQAGQHVVGAHVANYNSSAIGIENEGLYTSASPTQALSDSLVTTMAWLCGAYGLNPQNAIVGHRDFNATACPGDVLYSMLPELRNRVARTMEVYGFSTGERRSVPAEDRPTYPSVPENEPEREFYHGPARGPDDFTR</sequence>
<dbReference type="GO" id="GO:0009253">
    <property type="term" value="P:peptidoglycan catabolic process"/>
    <property type="evidence" value="ECO:0007669"/>
    <property type="project" value="InterPro"/>
</dbReference>
<dbReference type="EMBL" id="BMXL01000008">
    <property type="protein sequence ID" value="GHD24413.1"/>
    <property type="molecule type" value="Genomic_DNA"/>
</dbReference>
<dbReference type="Gene3D" id="3.40.80.10">
    <property type="entry name" value="Peptidoglycan recognition protein-like"/>
    <property type="match status" value="1"/>
</dbReference>
<dbReference type="GO" id="GO:0008745">
    <property type="term" value="F:N-acetylmuramoyl-L-alanine amidase activity"/>
    <property type="evidence" value="ECO:0007669"/>
    <property type="project" value="InterPro"/>
</dbReference>
<dbReference type="InterPro" id="IPR006619">
    <property type="entry name" value="PGRP_domain_met/bac"/>
</dbReference>
<dbReference type="PANTHER" id="PTHR11022:SF41">
    <property type="entry name" value="PEPTIDOGLYCAN-RECOGNITION PROTEIN LC-RELATED"/>
    <property type="match status" value="1"/>
</dbReference>
<evidence type="ECO:0000259" key="3">
    <source>
        <dbReference type="SMART" id="SM00644"/>
    </source>
</evidence>
<feature type="domain" description="Peptidoglycan recognition protein family" evidence="4">
    <location>
        <begin position="55"/>
        <end position="209"/>
    </location>
</feature>
<reference evidence="5 6" key="1">
    <citation type="journal article" date="2014" name="Int. J. Syst. Evol. Microbiol.">
        <title>Complete genome sequence of Corynebacterium casei LMG S-19264T (=DSM 44701T), isolated from a smear-ripened cheese.</title>
        <authorList>
            <consortium name="US DOE Joint Genome Institute (JGI-PGF)"/>
            <person name="Walter F."/>
            <person name="Albersmeier A."/>
            <person name="Kalinowski J."/>
            <person name="Ruckert C."/>
        </authorList>
    </citation>
    <scope>NUCLEOTIDE SEQUENCE [LARGE SCALE GENOMIC DNA]</scope>
    <source>
        <strain evidence="5 6">KCTC 19473</strain>
    </source>
</reference>
<dbReference type="AlphaFoldDB" id="A0A918XBW6"/>
<feature type="domain" description="N-acetylmuramoyl-L-alanine amidase" evidence="3">
    <location>
        <begin position="67"/>
        <end position="215"/>
    </location>
</feature>
<feature type="compositionally biased region" description="Basic and acidic residues" evidence="2">
    <location>
        <begin position="241"/>
        <end position="252"/>
    </location>
</feature>
<dbReference type="InterPro" id="IPR002502">
    <property type="entry name" value="Amidase_domain"/>
</dbReference>
<comment type="caution">
    <text evidence="5">The sequence shown here is derived from an EMBL/GenBank/DDBJ whole genome shotgun (WGS) entry which is preliminary data.</text>
</comment>
<proteinExistence type="inferred from homology"/>
<dbReference type="InterPro" id="IPR006311">
    <property type="entry name" value="TAT_signal"/>
</dbReference>
<dbReference type="PANTHER" id="PTHR11022">
    <property type="entry name" value="PEPTIDOGLYCAN RECOGNITION PROTEIN"/>
    <property type="match status" value="1"/>
</dbReference>
<dbReference type="Pfam" id="PF01510">
    <property type="entry name" value="Amidase_2"/>
    <property type="match status" value="1"/>
</dbReference>
<evidence type="ECO:0008006" key="7">
    <source>
        <dbReference type="Google" id="ProtNLM"/>
    </source>
</evidence>
<dbReference type="Proteomes" id="UP000654947">
    <property type="component" value="Unassembled WGS sequence"/>
</dbReference>
<dbReference type="GO" id="GO:0008270">
    <property type="term" value="F:zinc ion binding"/>
    <property type="evidence" value="ECO:0007669"/>
    <property type="project" value="InterPro"/>
</dbReference>
<gene>
    <name evidence="5" type="ORF">GCM10007147_20400</name>
</gene>
<comment type="similarity">
    <text evidence="1">Belongs to the N-acetylmuramoyl-L-alanine amidase 2 family.</text>
</comment>
<dbReference type="SMART" id="SM00701">
    <property type="entry name" value="PGRP"/>
    <property type="match status" value="1"/>
</dbReference>
<evidence type="ECO:0000259" key="4">
    <source>
        <dbReference type="SMART" id="SM00701"/>
    </source>
</evidence>
<dbReference type="SUPFAM" id="SSF55846">
    <property type="entry name" value="N-acetylmuramoyl-L-alanine amidase-like"/>
    <property type="match status" value="1"/>
</dbReference>
<organism evidence="5 6">
    <name type="scientific">Nocardiopsis kunsanensis</name>
    <dbReference type="NCBI Taxonomy" id="141693"/>
    <lineage>
        <taxon>Bacteria</taxon>
        <taxon>Bacillati</taxon>
        <taxon>Actinomycetota</taxon>
        <taxon>Actinomycetes</taxon>
        <taxon>Streptosporangiales</taxon>
        <taxon>Nocardiopsidaceae</taxon>
        <taxon>Nocardiopsis</taxon>
    </lineage>
</organism>
<dbReference type="InterPro" id="IPR036505">
    <property type="entry name" value="Amidase/PGRP_sf"/>
</dbReference>
<dbReference type="SMART" id="SM00644">
    <property type="entry name" value="Ami_2"/>
    <property type="match status" value="1"/>
</dbReference>
<dbReference type="InterPro" id="IPR015510">
    <property type="entry name" value="PGRP"/>
</dbReference>
<evidence type="ECO:0000313" key="5">
    <source>
        <dbReference type="EMBL" id="GHD24413.1"/>
    </source>
</evidence>
<feature type="region of interest" description="Disordered" evidence="2">
    <location>
        <begin position="241"/>
        <end position="279"/>
    </location>
</feature>
<keyword evidence="6" id="KW-1185">Reference proteome</keyword>
<protein>
    <recommendedName>
        <fullName evidence="7">N-acetylmuramoyl-L-alanine amidase</fullName>
    </recommendedName>
</protein>
<evidence type="ECO:0000256" key="2">
    <source>
        <dbReference type="SAM" id="MobiDB-lite"/>
    </source>
</evidence>
<evidence type="ECO:0000256" key="1">
    <source>
        <dbReference type="ARBA" id="ARBA00007553"/>
    </source>
</evidence>
<feature type="compositionally biased region" description="Basic and acidic residues" evidence="2">
    <location>
        <begin position="261"/>
        <end position="279"/>
    </location>
</feature>
<evidence type="ECO:0000313" key="6">
    <source>
        <dbReference type="Proteomes" id="UP000654947"/>
    </source>
</evidence>
<accession>A0A918XBW6</accession>
<dbReference type="CDD" id="cd06583">
    <property type="entry name" value="PGRP"/>
    <property type="match status" value="1"/>
</dbReference>